<feature type="domain" description="Reverse transcriptase" evidence="1">
    <location>
        <begin position="1"/>
        <end position="167"/>
    </location>
</feature>
<dbReference type="PROSITE" id="PS50878">
    <property type="entry name" value="RT_POL"/>
    <property type="match status" value="1"/>
</dbReference>
<name>A0AA88Y154_PINIB</name>
<sequence>MIHHLSFPEGQSINDGIPKELCTVQYQSIDDAIQYIKHLGKGTLLAKTDIAEAFKIIPIHPDDFELLGFCFKNKFYFDKTLPFGLSYSCNLFEKFSHALHWIMSEHFKVPGCVHVLDDFLFIGPPGSNKCSKALLHFLSVCEEIGIPIKKEKTVQPTTTLTFLGLELDTQKFEVRLPQDKLSKLQKTLLDFRFRKKATLQELQSLIGLLNFACNVVVPGRPFLRRLIDLTRGLQRPNHFRRLNSEARADLQAWSLFAQHFNGKAFILGDIWNTSPKLNLYTDASNVGFGGTFQHNWFYGPWPNSWTSQHITVKELFPIVIALELFSEQMCNQCIEFFSDNEAVVFIINKQTSKQPTLMKLVRRLVTTALRYNILFKASHIPGVTNISSDHLSRLQIPQFQQLNPNMSKQPTPVPPHLLEI</sequence>
<accession>A0AA88Y154</accession>
<evidence type="ECO:0000259" key="1">
    <source>
        <dbReference type="PROSITE" id="PS50878"/>
    </source>
</evidence>
<organism evidence="2 3">
    <name type="scientific">Pinctada imbricata</name>
    <name type="common">Atlantic pearl-oyster</name>
    <name type="synonym">Pinctada martensii</name>
    <dbReference type="NCBI Taxonomy" id="66713"/>
    <lineage>
        <taxon>Eukaryota</taxon>
        <taxon>Metazoa</taxon>
        <taxon>Spiralia</taxon>
        <taxon>Lophotrochozoa</taxon>
        <taxon>Mollusca</taxon>
        <taxon>Bivalvia</taxon>
        <taxon>Autobranchia</taxon>
        <taxon>Pteriomorphia</taxon>
        <taxon>Pterioida</taxon>
        <taxon>Pterioidea</taxon>
        <taxon>Pteriidae</taxon>
        <taxon>Pinctada</taxon>
    </lineage>
</organism>
<comment type="caution">
    <text evidence="2">The sequence shown here is derived from an EMBL/GenBank/DDBJ whole genome shotgun (WGS) entry which is preliminary data.</text>
</comment>
<keyword evidence="3" id="KW-1185">Reference proteome</keyword>
<gene>
    <name evidence="2" type="ORF">FSP39_014735</name>
</gene>
<dbReference type="InterPro" id="IPR000477">
    <property type="entry name" value="RT_dom"/>
</dbReference>
<dbReference type="InterPro" id="IPR052055">
    <property type="entry name" value="Hepadnavirus_pol/RT"/>
</dbReference>
<reference evidence="2" key="1">
    <citation type="submission" date="2019-08" db="EMBL/GenBank/DDBJ databases">
        <title>The improved chromosome-level genome for the pearl oyster Pinctada fucata martensii using PacBio sequencing and Hi-C.</title>
        <authorList>
            <person name="Zheng Z."/>
        </authorList>
    </citation>
    <scope>NUCLEOTIDE SEQUENCE</scope>
    <source>
        <strain evidence="2">ZZ-2019</strain>
        <tissue evidence="2">Adductor muscle</tissue>
    </source>
</reference>
<protein>
    <recommendedName>
        <fullName evidence="1">Reverse transcriptase domain-containing protein</fullName>
    </recommendedName>
</protein>
<dbReference type="Gene3D" id="3.30.70.270">
    <property type="match status" value="1"/>
</dbReference>
<evidence type="ECO:0000313" key="2">
    <source>
        <dbReference type="EMBL" id="KAK3090799.1"/>
    </source>
</evidence>
<dbReference type="EMBL" id="VSWD01000010">
    <property type="protein sequence ID" value="KAK3090799.1"/>
    <property type="molecule type" value="Genomic_DNA"/>
</dbReference>
<dbReference type="InterPro" id="IPR043128">
    <property type="entry name" value="Rev_trsase/Diguanyl_cyclase"/>
</dbReference>
<dbReference type="InterPro" id="IPR043502">
    <property type="entry name" value="DNA/RNA_pol_sf"/>
</dbReference>
<dbReference type="CDD" id="cd03714">
    <property type="entry name" value="RT_DIRS1"/>
    <property type="match status" value="1"/>
</dbReference>
<dbReference type="PANTHER" id="PTHR33050:SF8">
    <property type="entry name" value="REVERSE TRANSCRIPTASE DOMAIN-CONTAINING PROTEIN"/>
    <property type="match status" value="1"/>
</dbReference>
<dbReference type="Gene3D" id="3.10.10.10">
    <property type="entry name" value="HIV Type 1 Reverse Transcriptase, subunit A, domain 1"/>
    <property type="match status" value="1"/>
</dbReference>
<dbReference type="SUPFAM" id="SSF56672">
    <property type="entry name" value="DNA/RNA polymerases"/>
    <property type="match status" value="1"/>
</dbReference>
<dbReference type="AlphaFoldDB" id="A0AA88Y154"/>
<evidence type="ECO:0000313" key="3">
    <source>
        <dbReference type="Proteomes" id="UP001186944"/>
    </source>
</evidence>
<dbReference type="Pfam" id="PF00078">
    <property type="entry name" value="RVT_1"/>
    <property type="match status" value="1"/>
</dbReference>
<dbReference type="PANTHER" id="PTHR33050">
    <property type="entry name" value="REVERSE TRANSCRIPTASE DOMAIN-CONTAINING PROTEIN"/>
    <property type="match status" value="1"/>
</dbReference>
<dbReference type="Proteomes" id="UP001186944">
    <property type="component" value="Unassembled WGS sequence"/>
</dbReference>
<proteinExistence type="predicted"/>
<dbReference type="CDD" id="cd09275">
    <property type="entry name" value="RNase_HI_RT_DIRS1"/>
    <property type="match status" value="1"/>
</dbReference>